<sequence>MAWAMSDDYAATLTTVNAAVLLVGTVQYTGLSRRVGDRVFSSEREQAAAKGHLIEQRRQGVEPSPGALVQLRSQRRDLRRRTSANLVAGSVWCVVCVLLIVHQLQILAWAGTADAEPDPGLARRCFLATCAGIVLLVLEPVARGSYRLWRGARKGPLEYTTRYTRQERRRLDRQIRTAAVQPPAPGTAPEPGGSAPRVPPSSPGAGR</sequence>
<organism evidence="3 4">
    <name type="scientific">Streptomyces pactum</name>
    <dbReference type="NCBI Taxonomy" id="68249"/>
    <lineage>
        <taxon>Bacteria</taxon>
        <taxon>Bacillati</taxon>
        <taxon>Actinomycetota</taxon>
        <taxon>Actinomycetes</taxon>
        <taxon>Kitasatosporales</taxon>
        <taxon>Streptomycetaceae</taxon>
        <taxon>Streptomyces</taxon>
    </lineage>
</organism>
<keyword evidence="2" id="KW-0812">Transmembrane</keyword>
<dbReference type="Proteomes" id="UP000189443">
    <property type="component" value="Chromosome"/>
</dbReference>
<evidence type="ECO:0000313" key="3">
    <source>
        <dbReference type="EMBL" id="AQS70507.1"/>
    </source>
</evidence>
<keyword evidence="2" id="KW-0472">Membrane</keyword>
<feature type="transmembrane region" description="Helical" evidence="2">
    <location>
        <begin position="121"/>
        <end position="138"/>
    </location>
</feature>
<feature type="transmembrane region" description="Helical" evidence="2">
    <location>
        <begin position="82"/>
        <end position="101"/>
    </location>
</feature>
<name>A0A1S6JFF2_9ACTN</name>
<protein>
    <submittedName>
        <fullName evidence="3">Uncharacterized protein</fullName>
    </submittedName>
</protein>
<evidence type="ECO:0000256" key="2">
    <source>
        <dbReference type="SAM" id="Phobius"/>
    </source>
</evidence>
<dbReference type="KEGG" id="spac:B1H29_29670"/>
<evidence type="ECO:0000313" key="4">
    <source>
        <dbReference type="Proteomes" id="UP000189443"/>
    </source>
</evidence>
<accession>A0A1S6JFF2</accession>
<gene>
    <name evidence="3" type="ORF">B1H29_29670</name>
</gene>
<dbReference type="AlphaFoldDB" id="A0A1S6JFF2"/>
<keyword evidence="4" id="KW-1185">Reference proteome</keyword>
<feature type="region of interest" description="Disordered" evidence="1">
    <location>
        <begin position="170"/>
        <end position="207"/>
    </location>
</feature>
<proteinExistence type="predicted"/>
<feature type="compositionally biased region" description="Pro residues" evidence="1">
    <location>
        <begin position="197"/>
        <end position="207"/>
    </location>
</feature>
<keyword evidence="2" id="KW-1133">Transmembrane helix</keyword>
<evidence type="ECO:0000256" key="1">
    <source>
        <dbReference type="SAM" id="MobiDB-lite"/>
    </source>
</evidence>
<reference evidence="3 4" key="1">
    <citation type="submission" date="2017-02" db="EMBL/GenBank/DDBJ databases">
        <title>Streptomyces pactum ACT12 Genome sequencing and assembly.</title>
        <authorList>
            <person name="Xue Q."/>
            <person name="Yan X."/>
            <person name="Jia L."/>
            <person name="Yan H."/>
        </authorList>
    </citation>
    <scope>NUCLEOTIDE SEQUENCE [LARGE SCALE GENOMIC DNA]</scope>
    <source>
        <strain evidence="3 4">ACT12</strain>
    </source>
</reference>
<dbReference type="EMBL" id="CP019724">
    <property type="protein sequence ID" value="AQS70507.1"/>
    <property type="molecule type" value="Genomic_DNA"/>
</dbReference>